<comment type="caution">
    <text evidence="2">The sequence shown here is derived from an EMBL/GenBank/DDBJ whole genome shotgun (WGS) entry which is preliminary data.</text>
</comment>
<dbReference type="STRING" id="554055.A0A2P6VJD2"/>
<accession>A0A2P6VJD2</accession>
<evidence type="ECO:0000256" key="1">
    <source>
        <dbReference type="SAM" id="SignalP"/>
    </source>
</evidence>
<gene>
    <name evidence="2" type="ORF">C2E20_2622</name>
</gene>
<dbReference type="EMBL" id="LHPF02000005">
    <property type="protein sequence ID" value="PSC74184.1"/>
    <property type="molecule type" value="Genomic_DNA"/>
</dbReference>
<sequence>MKTRVALVLCLALGAALAPRQAAAAGFSDQQLEATIVGFIKSLGDITADKPPADTPSKRRSLLTWSLGEHASVQEFMSSLMGESWSQYLPSSWSLPSFDWSRLGEFEYKSNVADFVDHNDVTELTDIQSLGELMGAAEAVDTHFCEPEAYIPGGKVPAQCVGPTVTIGVTPKVCELNPESRQIICEPAKLVLTRVPGSCVNKHKAASVWVGKECKISGTVGFKTEKVLVGGKKHTLPLDSLELPSLDLSSLSSLSLSSLFDDRP</sequence>
<evidence type="ECO:0000313" key="2">
    <source>
        <dbReference type="EMBL" id="PSC74184.1"/>
    </source>
</evidence>
<reference evidence="2 3" key="1">
    <citation type="journal article" date="2018" name="Plant J.">
        <title>Genome sequences of Chlorella sorokiniana UTEX 1602 and Micractinium conductrix SAG 241.80: implications to maltose excretion by a green alga.</title>
        <authorList>
            <person name="Arriola M.B."/>
            <person name="Velmurugan N."/>
            <person name="Zhang Y."/>
            <person name="Plunkett M.H."/>
            <person name="Hondzo H."/>
            <person name="Barney B.M."/>
        </authorList>
    </citation>
    <scope>NUCLEOTIDE SEQUENCE [LARGE SCALE GENOMIC DNA]</scope>
    <source>
        <strain evidence="2 3">SAG 241.80</strain>
    </source>
</reference>
<feature type="chain" id="PRO_5015159367" evidence="1">
    <location>
        <begin position="25"/>
        <end position="264"/>
    </location>
</feature>
<keyword evidence="1" id="KW-0732">Signal</keyword>
<proteinExistence type="predicted"/>
<evidence type="ECO:0000313" key="3">
    <source>
        <dbReference type="Proteomes" id="UP000239649"/>
    </source>
</evidence>
<name>A0A2P6VJD2_9CHLO</name>
<dbReference type="Proteomes" id="UP000239649">
    <property type="component" value="Unassembled WGS sequence"/>
</dbReference>
<feature type="signal peptide" evidence="1">
    <location>
        <begin position="1"/>
        <end position="24"/>
    </location>
</feature>
<keyword evidence="3" id="KW-1185">Reference proteome</keyword>
<dbReference type="AlphaFoldDB" id="A0A2P6VJD2"/>
<dbReference type="OrthoDB" id="506503at2759"/>
<organism evidence="2 3">
    <name type="scientific">Micractinium conductrix</name>
    <dbReference type="NCBI Taxonomy" id="554055"/>
    <lineage>
        <taxon>Eukaryota</taxon>
        <taxon>Viridiplantae</taxon>
        <taxon>Chlorophyta</taxon>
        <taxon>core chlorophytes</taxon>
        <taxon>Trebouxiophyceae</taxon>
        <taxon>Chlorellales</taxon>
        <taxon>Chlorellaceae</taxon>
        <taxon>Chlorella clade</taxon>
        <taxon>Micractinium</taxon>
    </lineage>
</organism>
<protein>
    <submittedName>
        <fullName evidence="2">L-threonine dehydratase biosynthetic</fullName>
    </submittedName>
</protein>